<organism evidence="2 3">
    <name type="scientific">Discina gigas</name>
    <dbReference type="NCBI Taxonomy" id="1032678"/>
    <lineage>
        <taxon>Eukaryota</taxon>
        <taxon>Fungi</taxon>
        <taxon>Dikarya</taxon>
        <taxon>Ascomycota</taxon>
        <taxon>Pezizomycotina</taxon>
        <taxon>Pezizomycetes</taxon>
        <taxon>Pezizales</taxon>
        <taxon>Discinaceae</taxon>
        <taxon>Discina</taxon>
    </lineage>
</organism>
<reference evidence="2 3" key="1">
    <citation type="submission" date="2024-02" db="EMBL/GenBank/DDBJ databases">
        <title>Discinaceae phylogenomics.</title>
        <authorList>
            <person name="Dirks A.C."/>
            <person name="James T.Y."/>
        </authorList>
    </citation>
    <scope>NUCLEOTIDE SEQUENCE [LARGE SCALE GENOMIC DNA]</scope>
    <source>
        <strain evidence="2 3">ACD0624</strain>
    </source>
</reference>
<evidence type="ECO:0000313" key="3">
    <source>
        <dbReference type="Proteomes" id="UP001447188"/>
    </source>
</evidence>
<evidence type="ECO:0000256" key="1">
    <source>
        <dbReference type="SAM" id="MobiDB-lite"/>
    </source>
</evidence>
<feature type="region of interest" description="Disordered" evidence="1">
    <location>
        <begin position="1"/>
        <end position="70"/>
    </location>
</feature>
<dbReference type="EMBL" id="JBBBZM010000840">
    <property type="protein sequence ID" value="KAL0630294.1"/>
    <property type="molecule type" value="Genomic_DNA"/>
</dbReference>
<protein>
    <submittedName>
        <fullName evidence="2">Uncharacterized protein</fullName>
    </submittedName>
</protein>
<gene>
    <name evidence="2" type="ORF">Q9L58_010859</name>
</gene>
<accession>A0ABR3G2Y0</accession>
<feature type="non-terminal residue" evidence="2">
    <location>
        <position position="1"/>
    </location>
</feature>
<evidence type="ECO:0000313" key="2">
    <source>
        <dbReference type="EMBL" id="KAL0630294.1"/>
    </source>
</evidence>
<sequence>EGFNTFLEETYATSSHNHPFQSGWEASAGSPAEGPSTPPNDPSVHFQNTEATPKPIPRASEPIYDSEMSEAEVERVTEMTLPELITHLFVRIRKLDRTSRIPPPPTKYHNDPALVEKLAILTTKVAELEKANLLRIIQAPTPPPATG</sequence>
<feature type="compositionally biased region" description="Polar residues" evidence="1">
    <location>
        <begin position="11"/>
        <end position="20"/>
    </location>
</feature>
<name>A0ABR3G2Y0_9PEZI</name>
<proteinExistence type="predicted"/>
<keyword evidence="3" id="KW-1185">Reference proteome</keyword>
<dbReference type="Proteomes" id="UP001447188">
    <property type="component" value="Unassembled WGS sequence"/>
</dbReference>
<comment type="caution">
    <text evidence="2">The sequence shown here is derived from an EMBL/GenBank/DDBJ whole genome shotgun (WGS) entry which is preliminary data.</text>
</comment>